<evidence type="ECO:0000256" key="1">
    <source>
        <dbReference type="SAM" id="Phobius"/>
    </source>
</evidence>
<organism evidence="2 3">
    <name type="scientific">Lactuca sativa</name>
    <name type="common">Garden lettuce</name>
    <dbReference type="NCBI Taxonomy" id="4236"/>
    <lineage>
        <taxon>Eukaryota</taxon>
        <taxon>Viridiplantae</taxon>
        <taxon>Streptophyta</taxon>
        <taxon>Embryophyta</taxon>
        <taxon>Tracheophyta</taxon>
        <taxon>Spermatophyta</taxon>
        <taxon>Magnoliopsida</taxon>
        <taxon>eudicotyledons</taxon>
        <taxon>Gunneridae</taxon>
        <taxon>Pentapetalae</taxon>
        <taxon>asterids</taxon>
        <taxon>campanulids</taxon>
        <taxon>Asterales</taxon>
        <taxon>Asteraceae</taxon>
        <taxon>Cichorioideae</taxon>
        <taxon>Cichorieae</taxon>
        <taxon>Lactucinae</taxon>
        <taxon>Lactuca</taxon>
    </lineage>
</organism>
<gene>
    <name evidence="2" type="ORF">LSAT_V11C800442320</name>
</gene>
<dbReference type="AlphaFoldDB" id="A0A9R1X004"/>
<evidence type="ECO:0000313" key="3">
    <source>
        <dbReference type="Proteomes" id="UP000235145"/>
    </source>
</evidence>
<keyword evidence="1" id="KW-1133">Transmembrane helix</keyword>
<keyword evidence="1" id="KW-0472">Membrane</keyword>
<feature type="transmembrane region" description="Helical" evidence="1">
    <location>
        <begin position="139"/>
        <end position="158"/>
    </location>
</feature>
<keyword evidence="1" id="KW-0812">Transmembrane</keyword>
<dbReference type="EMBL" id="NBSK02000008">
    <property type="protein sequence ID" value="KAJ0191402.1"/>
    <property type="molecule type" value="Genomic_DNA"/>
</dbReference>
<protein>
    <submittedName>
        <fullName evidence="2">Uncharacterized protein</fullName>
    </submittedName>
</protein>
<accession>A0A9R1X004</accession>
<name>A0A9R1X004_LACSA</name>
<sequence>MIRLNGVGVSNLLASSPAIQEHRPQALARRVATHASLQIWREEGETEGAIQLVKNPPNLHHKTTQSHLHLGGVLTFGSIDPAFTAKSGGRSVVRRSVLPQINRHLVRLHQESITQGNFWVIYKNQYLDQPTGCTTADQWIQLWVWWLGVVVVFILCTWA</sequence>
<comment type="caution">
    <text evidence="2">The sequence shown here is derived from an EMBL/GenBank/DDBJ whole genome shotgun (WGS) entry which is preliminary data.</text>
</comment>
<dbReference type="Proteomes" id="UP000235145">
    <property type="component" value="Unassembled WGS sequence"/>
</dbReference>
<reference evidence="2 3" key="1">
    <citation type="journal article" date="2017" name="Nat. Commun.">
        <title>Genome assembly with in vitro proximity ligation data and whole-genome triplication in lettuce.</title>
        <authorList>
            <person name="Reyes-Chin-Wo S."/>
            <person name="Wang Z."/>
            <person name="Yang X."/>
            <person name="Kozik A."/>
            <person name="Arikit S."/>
            <person name="Song C."/>
            <person name="Xia L."/>
            <person name="Froenicke L."/>
            <person name="Lavelle D.O."/>
            <person name="Truco M.J."/>
            <person name="Xia R."/>
            <person name="Zhu S."/>
            <person name="Xu C."/>
            <person name="Xu H."/>
            <person name="Xu X."/>
            <person name="Cox K."/>
            <person name="Korf I."/>
            <person name="Meyers B.C."/>
            <person name="Michelmore R.W."/>
        </authorList>
    </citation>
    <scope>NUCLEOTIDE SEQUENCE [LARGE SCALE GENOMIC DNA]</scope>
    <source>
        <strain evidence="3">cv. Salinas</strain>
        <tissue evidence="2">Seedlings</tissue>
    </source>
</reference>
<keyword evidence="3" id="KW-1185">Reference proteome</keyword>
<proteinExistence type="predicted"/>
<evidence type="ECO:0000313" key="2">
    <source>
        <dbReference type="EMBL" id="KAJ0191402.1"/>
    </source>
</evidence>